<dbReference type="SUPFAM" id="SSF52283">
    <property type="entry name" value="Formate/glycerate dehydrogenase catalytic domain-like"/>
    <property type="match status" value="1"/>
</dbReference>
<keyword evidence="1" id="KW-0560">Oxidoreductase</keyword>
<proteinExistence type="predicted"/>
<evidence type="ECO:0000256" key="2">
    <source>
        <dbReference type="ARBA" id="ARBA00023027"/>
    </source>
</evidence>
<dbReference type="RefSeq" id="WP_061529717.1">
    <property type="nucleotide sequence ID" value="NZ_JBALNA010000147.1"/>
</dbReference>
<accession>A0AAP8EXH8</accession>
<evidence type="ECO:0000313" key="5">
    <source>
        <dbReference type="Proteomes" id="UP000224044"/>
    </source>
</evidence>
<dbReference type="CDD" id="cd05300">
    <property type="entry name" value="2-Hacid_dh_1"/>
    <property type="match status" value="1"/>
</dbReference>
<protein>
    <submittedName>
        <fullName evidence="4">D-2-hydroxyacid dehydrogenase</fullName>
    </submittedName>
</protein>
<keyword evidence="2" id="KW-0520">NAD</keyword>
<dbReference type="Gene3D" id="3.40.50.720">
    <property type="entry name" value="NAD(P)-binding Rossmann-like Domain"/>
    <property type="match status" value="2"/>
</dbReference>
<gene>
    <name evidence="4" type="ORF">COF62_29310</name>
</gene>
<reference evidence="4 5" key="1">
    <citation type="submission" date="2017-09" db="EMBL/GenBank/DDBJ databases">
        <title>Large-scale bioinformatics analysis of Bacillus genomes uncovers conserved roles of natural products in bacterial physiology.</title>
        <authorList>
            <consortium name="Agbiome Team Llc"/>
            <person name="Bleich R.M."/>
            <person name="Grubbs K.J."/>
            <person name="Santa Maria K.C."/>
            <person name="Allen S.E."/>
            <person name="Farag S."/>
            <person name="Shank E.A."/>
            <person name="Bowers A."/>
        </authorList>
    </citation>
    <scope>NUCLEOTIDE SEQUENCE [LARGE SCALE GENOMIC DNA]</scope>
    <source>
        <strain evidence="4 5">AFS042148</strain>
    </source>
</reference>
<comment type="caution">
    <text evidence="4">The sequence shown here is derived from an EMBL/GenBank/DDBJ whole genome shotgun (WGS) entry which is preliminary data.</text>
</comment>
<evidence type="ECO:0000313" key="4">
    <source>
        <dbReference type="EMBL" id="PHE05821.1"/>
    </source>
</evidence>
<dbReference type="SUPFAM" id="SSF51735">
    <property type="entry name" value="NAD(P)-binding Rossmann-fold domains"/>
    <property type="match status" value="1"/>
</dbReference>
<dbReference type="PANTHER" id="PTHR43333">
    <property type="entry name" value="2-HACID_DH_C DOMAIN-CONTAINING PROTEIN"/>
    <property type="match status" value="1"/>
</dbReference>
<organism evidence="4 5">
    <name type="scientific">Bacillus toyonensis</name>
    <dbReference type="NCBI Taxonomy" id="155322"/>
    <lineage>
        <taxon>Bacteria</taxon>
        <taxon>Bacillati</taxon>
        <taxon>Bacillota</taxon>
        <taxon>Bacilli</taxon>
        <taxon>Bacillales</taxon>
        <taxon>Bacillaceae</taxon>
        <taxon>Bacillus</taxon>
        <taxon>Bacillus cereus group</taxon>
    </lineage>
</organism>
<dbReference type="Proteomes" id="UP000224044">
    <property type="component" value="Unassembled WGS sequence"/>
</dbReference>
<dbReference type="GO" id="GO:0051287">
    <property type="term" value="F:NAD binding"/>
    <property type="evidence" value="ECO:0007669"/>
    <property type="project" value="InterPro"/>
</dbReference>
<sequence length="318" mass="36449">MNKIVFGTMLDERSRNLIECTFKNINFKFFSDIEHASMSEKEAEVIIGFGHEMTEQVLNNFKNIKWIHTLSAGVDSLPFDKLKQKNVIVTNSRGVHAIPMAEYAIGVMLQLTKHFYDYYNLKKERRWDNSLLAEELEGKVIGIIGTGAIGSTIAKKLQPFNTIINGINTTGKAIPYFDWNGSMDKLDQLLSTSDFVILTIPLTKKTENLITKDQLDLMKTTSYLINLSRGEIVNEEALISILKERKIRGAVLDVFINEPLPKNHPLWELDNVMITPHISDSSPFFFNRVTKILIHNLHCFSRNKNNMMINQVDLEKHY</sequence>
<dbReference type="AlphaFoldDB" id="A0AAP8EXH8"/>
<dbReference type="InterPro" id="IPR029753">
    <property type="entry name" value="D-isomer_DH_CS"/>
</dbReference>
<feature type="domain" description="D-isomer specific 2-hydroxyacid dehydrogenase NAD-binding" evidence="3">
    <location>
        <begin position="105"/>
        <end position="279"/>
    </location>
</feature>
<dbReference type="PROSITE" id="PS00671">
    <property type="entry name" value="D_2_HYDROXYACID_DH_3"/>
    <property type="match status" value="1"/>
</dbReference>
<dbReference type="PANTHER" id="PTHR43333:SF1">
    <property type="entry name" value="D-ISOMER SPECIFIC 2-HYDROXYACID DEHYDROGENASE NAD-BINDING DOMAIN-CONTAINING PROTEIN"/>
    <property type="match status" value="1"/>
</dbReference>
<dbReference type="EMBL" id="NUSY01000057">
    <property type="protein sequence ID" value="PHE05821.1"/>
    <property type="molecule type" value="Genomic_DNA"/>
</dbReference>
<dbReference type="GO" id="GO:0016616">
    <property type="term" value="F:oxidoreductase activity, acting on the CH-OH group of donors, NAD or NADP as acceptor"/>
    <property type="evidence" value="ECO:0007669"/>
    <property type="project" value="InterPro"/>
</dbReference>
<evidence type="ECO:0000259" key="3">
    <source>
        <dbReference type="Pfam" id="PF02826"/>
    </source>
</evidence>
<dbReference type="InterPro" id="IPR036291">
    <property type="entry name" value="NAD(P)-bd_dom_sf"/>
</dbReference>
<evidence type="ECO:0000256" key="1">
    <source>
        <dbReference type="ARBA" id="ARBA00023002"/>
    </source>
</evidence>
<name>A0AAP8EXH8_9BACI</name>
<dbReference type="Pfam" id="PF02826">
    <property type="entry name" value="2-Hacid_dh_C"/>
    <property type="match status" value="1"/>
</dbReference>
<dbReference type="InterPro" id="IPR006140">
    <property type="entry name" value="D-isomer_DH_NAD-bd"/>
</dbReference>